<gene>
    <name evidence="7" type="ORF">Vbra_8741</name>
</gene>
<dbReference type="InParanoid" id="A0A0G4F1U3"/>
<dbReference type="GO" id="GO:0004315">
    <property type="term" value="F:3-oxoacyl-[acyl-carrier-protein] synthase activity"/>
    <property type="evidence" value="ECO:0007669"/>
    <property type="project" value="InterPro"/>
</dbReference>
<evidence type="ECO:0000259" key="5">
    <source>
        <dbReference type="PROSITE" id="PS50075"/>
    </source>
</evidence>
<dbReference type="SMART" id="SM00823">
    <property type="entry name" value="PKS_PP"/>
    <property type="match status" value="1"/>
</dbReference>
<dbReference type="Pfam" id="PF00550">
    <property type="entry name" value="PP-binding"/>
    <property type="match status" value="1"/>
</dbReference>
<dbReference type="SUPFAM" id="SSF52540">
    <property type="entry name" value="P-loop containing nucleoside triphosphate hydrolases"/>
    <property type="match status" value="1"/>
</dbReference>
<reference evidence="7 8" key="1">
    <citation type="submission" date="2014-11" db="EMBL/GenBank/DDBJ databases">
        <authorList>
            <person name="Zhu J."/>
            <person name="Qi W."/>
            <person name="Song R."/>
        </authorList>
    </citation>
    <scope>NUCLEOTIDE SEQUENCE [LARGE SCALE GENOMIC DNA]</scope>
</reference>
<evidence type="ECO:0000313" key="7">
    <source>
        <dbReference type="EMBL" id="CEM05586.1"/>
    </source>
</evidence>
<dbReference type="InterPro" id="IPR036736">
    <property type="entry name" value="ACP-like_sf"/>
</dbReference>
<dbReference type="AlphaFoldDB" id="A0A0G4F1U3"/>
<dbReference type="OrthoDB" id="329835at2759"/>
<keyword evidence="2" id="KW-0597">Phosphoprotein</keyword>
<evidence type="ECO:0000313" key="8">
    <source>
        <dbReference type="Proteomes" id="UP000041254"/>
    </source>
</evidence>
<dbReference type="InterPro" id="IPR020841">
    <property type="entry name" value="PKS_Beta-ketoAc_synthase_dom"/>
</dbReference>
<dbReference type="PhylomeDB" id="A0A0G4F1U3"/>
<dbReference type="PROSITE" id="PS50075">
    <property type="entry name" value="CARRIER"/>
    <property type="match status" value="1"/>
</dbReference>
<evidence type="ECO:0000256" key="1">
    <source>
        <dbReference type="ARBA" id="ARBA00022450"/>
    </source>
</evidence>
<dbReference type="InterPro" id="IPR027417">
    <property type="entry name" value="P-loop_NTPase"/>
</dbReference>
<dbReference type="InterPro" id="IPR016039">
    <property type="entry name" value="Thiolase-like"/>
</dbReference>
<dbReference type="STRING" id="1169540.A0A0G4F1U3"/>
<dbReference type="CDD" id="cd00833">
    <property type="entry name" value="PKS"/>
    <property type="match status" value="1"/>
</dbReference>
<feature type="domain" description="Ketosynthase family 3 (KS3)" evidence="6">
    <location>
        <begin position="187"/>
        <end position="622"/>
    </location>
</feature>
<dbReference type="PANTHER" id="PTHR43775">
    <property type="entry name" value="FATTY ACID SYNTHASE"/>
    <property type="match status" value="1"/>
</dbReference>
<accession>A0A0G4F1U3</accession>
<evidence type="ECO:0000256" key="3">
    <source>
        <dbReference type="ARBA" id="ARBA00022679"/>
    </source>
</evidence>
<sequence length="1101" mass="118524">MAAELMQQLAKGGMRGITNELGLRVLGDVMRHSESVGVTCCALVKWQTFLSMCIAIPPFFETVASAATEGAAAGVSAELRRMDAAALKEHIHKAVVETAATVLGMTEEPPLDSPLQELGIDSLGAIEFRNALSSKIGVKLPATTLFDYPTLNAIIGFICNEISGAADEMPAVDDRVKVQALDSRGGSPPIAIMGLACRLPGGIDSLGSFWRVMCEGRDCVTTIPSARWNADLWYDPTGQVPDSYYTKAGAFIDGVESFDNQFFRISPLEAKFMDPQQRLLLEVSYEAFHSAGVFGSGKHAVPGALNGRSIGVYVGSMSQDWCLMQHEASRFSTMGTASCLLSNRISYIFGLKGPSLSVDTGCSSSLIAVDLGVKALLSADACREGALCGGVNLILSQHAYIAECRAQMLSIDGRCKTFDSGANGYVRAEGVTAAFLQRLDPSGDVEPYALIRGSATNHNCGASLTAPSGPAQQVVIREALKEAGLPPGALSFAEVHGTGTLMGDAIEVGALRAVFGKRPASSPLVLGAFKSSVGHPEAASGIAGLIKVVLALHHGMAPPILHLSQLNPHMDSTGDFPFVLPIQGGGGVNLEPAEETKHTGTLIGSASNFGMAGANAYVVIEARAGGLGRERLDNPVSSTWKREPFVWDTMEVMMQKMMQKAVKSLRQRPVKPSGSDGDASTVASPSDDANAIPLDPQEILDMARQQTGLEQLVGSEEDVLAAADVLLKSALPEGKDMSFLGRFLLSQRVRQAFCNLLYMADRAHSHPAILRQQIEQPIFVVGFDRVSVSLVQQLLACDEANQAPTFSEMLYPFGEQGEYVQGASPQEDSQTRLAAAQEAMDLMFSTNDYLTRLGALTADTPFDDSMIVENSLRSASLATHFDAPVYQSWLSSNHPSYTFHKTFLQHLQWQRAGEPKRWLLASPDHVGHLDDILATYPGAKIIFAHRDTCETVAGRCQEVLSLRRGLMAVDVCKLAENELQQMAANARAAADFRRRHTHLKGQFADVDFKELMANPLSSVRTVYRKLRLPLSSQTGAAIGRVVVANRSQRSLLKSVPATIGDFGLDEEDRRFDALRVDSTKGKSWSKTRRRITVGCVPSFRR</sequence>
<feature type="domain" description="Carrier" evidence="5">
    <location>
        <begin position="86"/>
        <end position="162"/>
    </location>
</feature>
<dbReference type="SUPFAM" id="SSF53901">
    <property type="entry name" value="Thiolase-like"/>
    <property type="match status" value="1"/>
</dbReference>
<dbReference type="PANTHER" id="PTHR43775:SF37">
    <property type="entry name" value="SI:DKEY-61P9.11"/>
    <property type="match status" value="1"/>
</dbReference>
<dbReference type="Gene3D" id="3.40.50.300">
    <property type="entry name" value="P-loop containing nucleotide triphosphate hydrolases"/>
    <property type="match status" value="1"/>
</dbReference>
<dbReference type="Pfam" id="PF02801">
    <property type="entry name" value="Ketoacyl-synt_C"/>
    <property type="match status" value="1"/>
</dbReference>
<dbReference type="Proteomes" id="UP000041254">
    <property type="component" value="Unassembled WGS sequence"/>
</dbReference>
<dbReference type="InterPro" id="IPR020806">
    <property type="entry name" value="PKS_PP-bd"/>
</dbReference>
<dbReference type="InterPro" id="IPR050091">
    <property type="entry name" value="PKS_NRPS_Biosynth_Enz"/>
</dbReference>
<proteinExistence type="predicted"/>
<evidence type="ECO:0000256" key="4">
    <source>
        <dbReference type="SAM" id="MobiDB-lite"/>
    </source>
</evidence>
<evidence type="ECO:0000259" key="6">
    <source>
        <dbReference type="PROSITE" id="PS52004"/>
    </source>
</evidence>
<dbReference type="Gene3D" id="3.40.47.10">
    <property type="match status" value="1"/>
</dbReference>
<dbReference type="SMART" id="SM00825">
    <property type="entry name" value="PKS_KS"/>
    <property type="match status" value="1"/>
</dbReference>
<name>A0A0G4F1U3_VITBC</name>
<dbReference type="PROSITE" id="PS52004">
    <property type="entry name" value="KS3_2"/>
    <property type="match status" value="1"/>
</dbReference>
<dbReference type="InterPro" id="IPR014031">
    <property type="entry name" value="Ketoacyl_synth_C"/>
</dbReference>
<dbReference type="InterPro" id="IPR014030">
    <property type="entry name" value="Ketoacyl_synth_N"/>
</dbReference>
<keyword evidence="3" id="KW-0808">Transferase</keyword>
<dbReference type="Gene3D" id="1.10.1200.10">
    <property type="entry name" value="ACP-like"/>
    <property type="match status" value="1"/>
</dbReference>
<dbReference type="InterPro" id="IPR018201">
    <property type="entry name" value="Ketoacyl_synth_AS"/>
</dbReference>
<feature type="region of interest" description="Disordered" evidence="4">
    <location>
        <begin position="661"/>
        <end position="693"/>
    </location>
</feature>
<dbReference type="SMART" id="SM01294">
    <property type="entry name" value="PKS_PP_betabranch"/>
    <property type="match status" value="1"/>
</dbReference>
<dbReference type="EMBL" id="CDMY01000360">
    <property type="protein sequence ID" value="CEM05586.1"/>
    <property type="molecule type" value="Genomic_DNA"/>
</dbReference>
<dbReference type="VEuPathDB" id="CryptoDB:Vbra_8741"/>
<keyword evidence="1" id="KW-0596">Phosphopantetheine</keyword>
<protein>
    <submittedName>
        <fullName evidence="7">Uncharacterized protein</fullName>
    </submittedName>
</protein>
<dbReference type="GO" id="GO:0006633">
    <property type="term" value="P:fatty acid biosynthetic process"/>
    <property type="evidence" value="ECO:0007669"/>
    <property type="project" value="InterPro"/>
</dbReference>
<dbReference type="Pfam" id="PF00109">
    <property type="entry name" value="ketoacyl-synt"/>
    <property type="match status" value="1"/>
</dbReference>
<dbReference type="GO" id="GO:0004312">
    <property type="term" value="F:fatty acid synthase activity"/>
    <property type="evidence" value="ECO:0007669"/>
    <property type="project" value="TreeGrafter"/>
</dbReference>
<dbReference type="GO" id="GO:0031177">
    <property type="term" value="F:phosphopantetheine binding"/>
    <property type="evidence" value="ECO:0007669"/>
    <property type="project" value="InterPro"/>
</dbReference>
<keyword evidence="8" id="KW-1185">Reference proteome</keyword>
<organism evidence="7 8">
    <name type="scientific">Vitrella brassicaformis (strain CCMP3155)</name>
    <dbReference type="NCBI Taxonomy" id="1169540"/>
    <lineage>
        <taxon>Eukaryota</taxon>
        <taxon>Sar</taxon>
        <taxon>Alveolata</taxon>
        <taxon>Colpodellida</taxon>
        <taxon>Vitrellaceae</taxon>
        <taxon>Vitrella</taxon>
    </lineage>
</organism>
<dbReference type="Pfam" id="PF13469">
    <property type="entry name" value="Sulfotransfer_3"/>
    <property type="match status" value="1"/>
</dbReference>
<evidence type="ECO:0000256" key="2">
    <source>
        <dbReference type="ARBA" id="ARBA00022553"/>
    </source>
</evidence>
<dbReference type="PROSITE" id="PS00606">
    <property type="entry name" value="KS3_1"/>
    <property type="match status" value="1"/>
</dbReference>
<dbReference type="SUPFAM" id="SSF47336">
    <property type="entry name" value="ACP-like"/>
    <property type="match status" value="1"/>
</dbReference>
<dbReference type="InterPro" id="IPR009081">
    <property type="entry name" value="PP-bd_ACP"/>
</dbReference>